<evidence type="ECO:0000256" key="5">
    <source>
        <dbReference type="ARBA" id="ARBA00022679"/>
    </source>
</evidence>
<dbReference type="GO" id="GO:0004671">
    <property type="term" value="F:protein C-terminal S-isoprenylcysteine carboxyl O-methyltransferase activity"/>
    <property type="evidence" value="ECO:0007669"/>
    <property type="project" value="UniProtKB-EC"/>
</dbReference>
<name>A0A5B8MEP2_9CHLO</name>
<evidence type="ECO:0000256" key="7">
    <source>
        <dbReference type="ARBA" id="ARBA00022692"/>
    </source>
</evidence>
<keyword evidence="4 10" id="KW-0489">Methyltransferase</keyword>
<dbReference type="InterPro" id="IPR007269">
    <property type="entry name" value="ICMT_MeTrfase"/>
</dbReference>
<comment type="catalytic activity">
    <reaction evidence="10">
        <text>[protein]-C-terminal S-[(2E,6E)-farnesyl]-L-cysteine + S-adenosyl-L-methionine = [protein]-C-terminal S-[(2E,6E)-farnesyl]-L-cysteine methyl ester + S-adenosyl-L-homocysteine</text>
        <dbReference type="Rhea" id="RHEA:21672"/>
        <dbReference type="Rhea" id="RHEA-COMP:12125"/>
        <dbReference type="Rhea" id="RHEA-COMP:12126"/>
        <dbReference type="ChEBI" id="CHEBI:57856"/>
        <dbReference type="ChEBI" id="CHEBI:59789"/>
        <dbReference type="ChEBI" id="CHEBI:90510"/>
        <dbReference type="ChEBI" id="CHEBI:90511"/>
        <dbReference type="EC" id="2.1.1.100"/>
    </reaction>
</comment>
<evidence type="ECO:0000256" key="10">
    <source>
        <dbReference type="RuleBase" id="RU362022"/>
    </source>
</evidence>
<keyword evidence="6 10" id="KW-0949">S-adenosyl-L-methionine</keyword>
<comment type="cofactor">
    <cofactor evidence="10">
        <name>Zn(2+)</name>
        <dbReference type="ChEBI" id="CHEBI:29105"/>
    </cofactor>
    <text evidence="10">Divalent metal cations. Probably Zn(2+).</text>
</comment>
<reference evidence="11 12" key="1">
    <citation type="submission" date="2018-07" db="EMBL/GenBank/DDBJ databases">
        <title>The complete nuclear genome of the prasinophyte Chloropicon primus (CCMP1205).</title>
        <authorList>
            <person name="Pombert J.-F."/>
            <person name="Otis C."/>
            <person name="Turmel M."/>
            <person name="Lemieux C."/>
        </authorList>
    </citation>
    <scope>NUCLEOTIDE SEQUENCE [LARGE SCALE GENOMIC DNA]</scope>
    <source>
        <strain evidence="11 12">CCMP1205</strain>
    </source>
</reference>
<comment type="similarity">
    <text evidence="2 10">Belongs to the class VI-like SAM-binding methyltransferase superfamily. Isoprenylcysteine carboxyl methyltransferase family.</text>
</comment>
<keyword evidence="8" id="KW-1133">Transmembrane helix</keyword>
<keyword evidence="10" id="KW-0256">Endoplasmic reticulum</keyword>
<dbReference type="Pfam" id="PF04140">
    <property type="entry name" value="ICMT"/>
    <property type="match status" value="1"/>
</dbReference>
<protein>
    <recommendedName>
        <fullName evidence="3 10">Protein-S-isoprenylcysteine O-methyltransferase</fullName>
        <ecNumber evidence="3 10">2.1.1.100</ecNumber>
    </recommendedName>
</protein>
<evidence type="ECO:0000313" key="11">
    <source>
        <dbReference type="EMBL" id="QDZ17800.1"/>
    </source>
</evidence>
<proteinExistence type="inferred from homology"/>
<keyword evidence="12" id="KW-1185">Reference proteome</keyword>
<dbReference type="AlphaFoldDB" id="A0A5B8MEP2"/>
<evidence type="ECO:0000256" key="1">
    <source>
        <dbReference type="ARBA" id="ARBA00004141"/>
    </source>
</evidence>
<keyword evidence="7" id="KW-0812">Transmembrane</keyword>
<dbReference type="OrthoDB" id="422086at2759"/>
<dbReference type="Proteomes" id="UP000316726">
    <property type="component" value="Chromosome 1"/>
</dbReference>
<gene>
    <name evidence="11" type="ORF">A3770_01p03180</name>
</gene>
<evidence type="ECO:0000256" key="6">
    <source>
        <dbReference type="ARBA" id="ARBA00022691"/>
    </source>
</evidence>
<dbReference type="PROSITE" id="PS51564">
    <property type="entry name" value="SAM_ICMT"/>
    <property type="match status" value="1"/>
</dbReference>
<organism evidence="11 12">
    <name type="scientific">Chloropicon primus</name>
    <dbReference type="NCBI Taxonomy" id="1764295"/>
    <lineage>
        <taxon>Eukaryota</taxon>
        <taxon>Viridiplantae</taxon>
        <taxon>Chlorophyta</taxon>
        <taxon>Chloropicophyceae</taxon>
        <taxon>Chloropicales</taxon>
        <taxon>Chloropicaceae</taxon>
        <taxon>Chloropicon</taxon>
    </lineage>
</organism>
<evidence type="ECO:0000313" key="12">
    <source>
        <dbReference type="Proteomes" id="UP000316726"/>
    </source>
</evidence>
<evidence type="ECO:0000256" key="2">
    <source>
        <dbReference type="ARBA" id="ARBA00009140"/>
    </source>
</evidence>
<dbReference type="EC" id="2.1.1.100" evidence="3 10"/>
<evidence type="ECO:0000256" key="3">
    <source>
        <dbReference type="ARBA" id="ARBA00012151"/>
    </source>
</evidence>
<evidence type="ECO:0000256" key="9">
    <source>
        <dbReference type="ARBA" id="ARBA00023136"/>
    </source>
</evidence>
<sequence length="156" mass="18083">MALAVVEYFVESAAVPHWKNQSESLVWAGFLVVVLGEALRKGAILTARASFTHAIQMERRPQHQLVTHGVYSICRHPGYLGWMLWCVGTQVLLRNPACTLIFLVWSWKFFAERIPHEEKILLEMFGRRYRDYAEKTRLWIPLIPSPVLLDPRARIV</sequence>
<dbReference type="STRING" id="1764295.A0A5B8MEP2"/>
<dbReference type="PANTHER" id="PTHR12714">
    <property type="entry name" value="PROTEIN-S ISOPRENYLCYSTEINE O-METHYLTRANSFERASE"/>
    <property type="match status" value="1"/>
</dbReference>
<dbReference type="Gene3D" id="1.20.120.1630">
    <property type="match status" value="1"/>
</dbReference>
<dbReference type="InterPro" id="IPR025770">
    <property type="entry name" value="PPMT_MeTrfase"/>
</dbReference>
<dbReference type="EMBL" id="CP031034">
    <property type="protein sequence ID" value="QDZ17800.1"/>
    <property type="molecule type" value="Genomic_DNA"/>
</dbReference>
<comment type="subcellular location">
    <subcellularLocation>
        <location evidence="10">Endoplasmic reticulum membrane</location>
        <topology evidence="10">Multi-pass membrane protein</topology>
    </subcellularLocation>
    <subcellularLocation>
        <location evidence="1">Membrane</location>
        <topology evidence="1">Multi-pass membrane protein</topology>
    </subcellularLocation>
</comment>
<keyword evidence="9" id="KW-0472">Membrane</keyword>
<keyword evidence="5 11" id="KW-0808">Transferase</keyword>
<evidence type="ECO:0000256" key="4">
    <source>
        <dbReference type="ARBA" id="ARBA00022603"/>
    </source>
</evidence>
<evidence type="ECO:0000256" key="8">
    <source>
        <dbReference type="ARBA" id="ARBA00022989"/>
    </source>
</evidence>
<dbReference type="GO" id="GO:0005789">
    <property type="term" value="C:endoplasmic reticulum membrane"/>
    <property type="evidence" value="ECO:0007669"/>
    <property type="project" value="UniProtKB-SubCell"/>
</dbReference>
<accession>A0A5B8MEP2</accession>
<dbReference type="PANTHER" id="PTHR12714:SF9">
    <property type="entry name" value="PROTEIN-S-ISOPRENYLCYSTEINE O-METHYLTRANSFERASE"/>
    <property type="match status" value="1"/>
</dbReference>
<dbReference type="GO" id="GO:0032259">
    <property type="term" value="P:methylation"/>
    <property type="evidence" value="ECO:0007669"/>
    <property type="project" value="UniProtKB-KW"/>
</dbReference>